<proteinExistence type="inferred from homology"/>
<sequence>MMNFEWTGVFPAVTTKFGADDQLDFDAFDKNIYAQLEAGVNGIILGGSLGEASVLTDDEKFALLKHTLELVEGRVPVILNIAEQTTRSAVEIAKKAYEYGANGLMLLPPMRYKADDDETVAFFTEVAKSTPLEIMIYNNPVDYKIEVTLEMFEQLATIENIVAVKESTRDVINVTRMINRFGDRFKIFTGVDPIATESLMMGADGWVAGLVDAFPRETVAIYRLIKAGRYEEARAIHRWFLPVLELDIHPKLVQYIKLAEVATGIGTERVRAPRLPLKGEERTRVQKIIADAVAARPELPVGSWGSVETLSN</sequence>
<dbReference type="RefSeq" id="WP_245129561.1">
    <property type="nucleotide sequence ID" value="NZ_JALJEJ010000003.1"/>
</dbReference>
<dbReference type="Proteomes" id="UP001139450">
    <property type="component" value="Unassembled WGS sequence"/>
</dbReference>
<dbReference type="EMBL" id="JALJEJ010000003">
    <property type="protein sequence ID" value="MCJ8209729.1"/>
    <property type="molecule type" value="Genomic_DNA"/>
</dbReference>
<dbReference type="Pfam" id="PF00701">
    <property type="entry name" value="DHDPS"/>
    <property type="match status" value="1"/>
</dbReference>
<dbReference type="InterPro" id="IPR002220">
    <property type="entry name" value="DapA-like"/>
</dbReference>
<comment type="caution">
    <text evidence="5">The sequence shown here is derived from an EMBL/GenBank/DDBJ whole genome shotgun (WGS) entry which is preliminary data.</text>
</comment>
<evidence type="ECO:0000313" key="5">
    <source>
        <dbReference type="EMBL" id="MCJ8209729.1"/>
    </source>
</evidence>
<protein>
    <submittedName>
        <fullName evidence="5">Dihydrodipicolinate synthase family protein</fullName>
    </submittedName>
</protein>
<dbReference type="SUPFAM" id="SSF51569">
    <property type="entry name" value="Aldolase"/>
    <property type="match status" value="1"/>
</dbReference>
<feature type="active site" description="Proton donor/acceptor" evidence="3">
    <location>
        <position position="137"/>
    </location>
</feature>
<comment type="similarity">
    <text evidence="2">Belongs to the DapA family.</text>
</comment>
<evidence type="ECO:0000256" key="4">
    <source>
        <dbReference type="PIRSR" id="PIRSR001365-2"/>
    </source>
</evidence>
<evidence type="ECO:0000313" key="6">
    <source>
        <dbReference type="Proteomes" id="UP001139450"/>
    </source>
</evidence>
<dbReference type="PANTHER" id="PTHR12128">
    <property type="entry name" value="DIHYDRODIPICOLINATE SYNTHASE"/>
    <property type="match status" value="1"/>
</dbReference>
<evidence type="ECO:0000256" key="2">
    <source>
        <dbReference type="PIRNR" id="PIRNR001365"/>
    </source>
</evidence>
<keyword evidence="1 2" id="KW-0456">Lyase</keyword>
<dbReference type="PRINTS" id="PR00146">
    <property type="entry name" value="DHPICSNTHASE"/>
</dbReference>
<dbReference type="GO" id="GO:0008840">
    <property type="term" value="F:4-hydroxy-tetrahydrodipicolinate synthase activity"/>
    <property type="evidence" value="ECO:0007669"/>
    <property type="project" value="TreeGrafter"/>
</dbReference>
<dbReference type="InterPro" id="IPR013785">
    <property type="entry name" value="Aldolase_TIM"/>
</dbReference>
<dbReference type="SMART" id="SM01130">
    <property type="entry name" value="DHDPS"/>
    <property type="match status" value="1"/>
</dbReference>
<gene>
    <name evidence="5" type="ORF">MUY27_08410</name>
</gene>
<evidence type="ECO:0000256" key="3">
    <source>
        <dbReference type="PIRSR" id="PIRSR001365-1"/>
    </source>
</evidence>
<dbReference type="CDD" id="cd00408">
    <property type="entry name" value="DHDPS-like"/>
    <property type="match status" value="1"/>
</dbReference>
<keyword evidence="6" id="KW-1185">Reference proteome</keyword>
<dbReference type="AlphaFoldDB" id="A0A9X2B8L2"/>
<reference evidence="5" key="1">
    <citation type="submission" date="2022-04" db="EMBL/GenBank/DDBJ databases">
        <title>Mucilaginibacter sp. RS28 isolated from freshwater.</title>
        <authorList>
            <person name="Ko S.-R."/>
        </authorList>
    </citation>
    <scope>NUCLEOTIDE SEQUENCE</scope>
    <source>
        <strain evidence="5">RS28</strain>
    </source>
</reference>
<dbReference type="Gene3D" id="3.20.20.70">
    <property type="entry name" value="Aldolase class I"/>
    <property type="match status" value="1"/>
</dbReference>
<feature type="active site" description="Schiff-base intermediate with substrate" evidence="3">
    <location>
        <position position="165"/>
    </location>
</feature>
<dbReference type="PANTHER" id="PTHR12128:SF72">
    <property type="entry name" value="DIHYDRODIPICOLINATE SYNTHASE"/>
    <property type="match status" value="1"/>
</dbReference>
<feature type="binding site" evidence="4">
    <location>
        <position position="207"/>
    </location>
    <ligand>
        <name>pyruvate</name>
        <dbReference type="ChEBI" id="CHEBI:15361"/>
    </ligand>
</feature>
<accession>A0A9X2B8L2</accession>
<evidence type="ECO:0000256" key="1">
    <source>
        <dbReference type="ARBA" id="ARBA00023239"/>
    </source>
</evidence>
<name>A0A9X2B8L2_9SPHI</name>
<organism evidence="5 6">
    <name type="scientific">Mucilaginibacter straminoryzae</name>
    <dbReference type="NCBI Taxonomy" id="2932774"/>
    <lineage>
        <taxon>Bacteria</taxon>
        <taxon>Pseudomonadati</taxon>
        <taxon>Bacteroidota</taxon>
        <taxon>Sphingobacteriia</taxon>
        <taxon>Sphingobacteriales</taxon>
        <taxon>Sphingobacteriaceae</taxon>
        <taxon>Mucilaginibacter</taxon>
    </lineage>
</organism>
<dbReference type="PIRSF" id="PIRSF001365">
    <property type="entry name" value="DHDPS"/>
    <property type="match status" value="1"/>
</dbReference>